<dbReference type="PANTHER" id="PTHR21060">
    <property type="entry name" value="ACETATE KINASE"/>
    <property type="match status" value="1"/>
</dbReference>
<keyword evidence="2 6" id="KW-0808">Transferase</keyword>
<evidence type="ECO:0000313" key="9">
    <source>
        <dbReference type="Proteomes" id="UP001612915"/>
    </source>
</evidence>
<reference evidence="8 9" key="1">
    <citation type="submission" date="2024-10" db="EMBL/GenBank/DDBJ databases">
        <title>The Natural Products Discovery Center: Release of the First 8490 Sequenced Strains for Exploring Actinobacteria Biosynthetic Diversity.</title>
        <authorList>
            <person name="Kalkreuter E."/>
            <person name="Kautsar S.A."/>
            <person name="Yang D."/>
            <person name="Bader C.D."/>
            <person name="Teijaro C.N."/>
            <person name="Fluegel L."/>
            <person name="Davis C.M."/>
            <person name="Simpson J.R."/>
            <person name="Lauterbach L."/>
            <person name="Steele A.D."/>
            <person name="Gui C."/>
            <person name="Meng S."/>
            <person name="Li G."/>
            <person name="Viehrig K."/>
            <person name="Ye F."/>
            <person name="Su P."/>
            <person name="Kiefer A.F."/>
            <person name="Nichols A."/>
            <person name="Cepeda A.J."/>
            <person name="Yan W."/>
            <person name="Fan B."/>
            <person name="Jiang Y."/>
            <person name="Adhikari A."/>
            <person name="Zheng C.-J."/>
            <person name="Schuster L."/>
            <person name="Cowan T.M."/>
            <person name="Smanski M.J."/>
            <person name="Chevrette M.G."/>
            <person name="De Carvalho L.P.S."/>
            <person name="Shen B."/>
        </authorList>
    </citation>
    <scope>NUCLEOTIDE SEQUENCE [LARGE SCALE GENOMIC DNA]</scope>
    <source>
        <strain evidence="8 9">NPDC049639</strain>
    </source>
</reference>
<sequence length="368" mass="38363">MPEVLVLNSGSSSLKYRLIAMPSEQVLASGLVERIGSDEVPDHAAALDQVLREVPDLAPEAVGHRIVHGGERFRAPTLVDDDVLAGIDELAELAPLHNPPAAVGIRAARTAFPDVPQVAVFDTAFHATIPDEASTYAIDASVAERFGVRRYGFHGTSHEYVSEVAAAFLGSPAARLIVLHLGNGASACAVRDGRSVATSMGLTPMEGLVMGTRGGDLDPGAVLHLLRQGMSLDEVDTLLNKRSGLLGLTGHADMRDVQTAAADGDAAAGLALDVYAHRVQQYIGGYLALLGGLDVLVFTAGVGENSAEVRASAVEGLEHLGIALDPARNTSGSGPRVISRDGSPVTVLVVPTDEELQIARHCLPHLSS</sequence>
<comment type="pathway">
    <text evidence="6">Metabolic intermediate biosynthesis; acetyl-CoA biosynthesis; acetyl-CoA from acetate: step 1/2.</text>
</comment>
<feature type="binding site" evidence="6">
    <location>
        <begin position="180"/>
        <end position="184"/>
    </location>
    <ligand>
        <name>ATP</name>
        <dbReference type="ChEBI" id="CHEBI:30616"/>
    </ligand>
</feature>
<evidence type="ECO:0000313" key="8">
    <source>
        <dbReference type="EMBL" id="MFI7587141.1"/>
    </source>
</evidence>
<feature type="binding site" evidence="6">
    <location>
        <position position="15"/>
    </location>
    <ligand>
        <name>ATP</name>
        <dbReference type="ChEBI" id="CHEBI:30616"/>
    </ligand>
</feature>
<evidence type="ECO:0000256" key="3">
    <source>
        <dbReference type="ARBA" id="ARBA00022741"/>
    </source>
</evidence>
<dbReference type="SUPFAM" id="SSF53067">
    <property type="entry name" value="Actin-like ATPase domain"/>
    <property type="match status" value="2"/>
</dbReference>
<protein>
    <recommendedName>
        <fullName evidence="6">Acetate kinase</fullName>
        <ecNumber evidence="6">2.7.2.1</ecNumber>
    </recommendedName>
    <alternativeName>
        <fullName evidence="6">Acetokinase</fullName>
    </alternativeName>
</protein>
<dbReference type="HAMAP" id="MF_00020">
    <property type="entry name" value="Acetate_kinase"/>
    <property type="match status" value="1"/>
</dbReference>
<dbReference type="PROSITE" id="PS01076">
    <property type="entry name" value="ACETATE_KINASE_2"/>
    <property type="match status" value="1"/>
</dbReference>
<evidence type="ECO:0000256" key="1">
    <source>
        <dbReference type="ARBA" id="ARBA00008748"/>
    </source>
</evidence>
<comment type="function">
    <text evidence="6">Catalyzes the formation of acetyl phosphate from acetate and ATP. Can also catalyze the reverse reaction.</text>
</comment>
<feature type="site" description="Transition state stabilizer" evidence="6">
    <location>
        <position position="154"/>
    </location>
</feature>
<comment type="catalytic activity">
    <reaction evidence="6">
        <text>acetate + ATP = acetyl phosphate + ADP</text>
        <dbReference type="Rhea" id="RHEA:11352"/>
        <dbReference type="ChEBI" id="CHEBI:22191"/>
        <dbReference type="ChEBI" id="CHEBI:30089"/>
        <dbReference type="ChEBI" id="CHEBI:30616"/>
        <dbReference type="ChEBI" id="CHEBI:456216"/>
        <dbReference type="EC" id="2.7.2.1"/>
    </reaction>
</comment>
<comment type="cofactor">
    <cofactor evidence="6">
        <name>Mg(2+)</name>
        <dbReference type="ChEBI" id="CHEBI:18420"/>
    </cofactor>
    <cofactor evidence="6">
        <name>Mn(2+)</name>
        <dbReference type="ChEBI" id="CHEBI:29035"/>
    </cofactor>
    <text evidence="6">Mg(2+). Can also accept Mn(2+).</text>
</comment>
<dbReference type="InterPro" id="IPR004372">
    <property type="entry name" value="Ac/propionate_kinase"/>
</dbReference>
<accession>A0ABW8ALB3</accession>
<dbReference type="CDD" id="cd24010">
    <property type="entry name" value="ASKHA_NBD_AcK_PK"/>
    <property type="match status" value="1"/>
</dbReference>
<keyword evidence="9" id="KW-1185">Reference proteome</keyword>
<gene>
    <name evidence="6" type="primary">ackA</name>
    <name evidence="8" type="ORF">ACIB24_08715</name>
</gene>
<keyword evidence="5 6" id="KW-0067">ATP-binding</keyword>
<comment type="similarity">
    <text evidence="1 6 7">Belongs to the acetokinase family.</text>
</comment>
<keyword evidence="4 6" id="KW-0418">Kinase</keyword>
<dbReference type="NCBIfam" id="TIGR00016">
    <property type="entry name" value="ackA"/>
    <property type="match status" value="1"/>
</dbReference>
<keyword evidence="6" id="KW-0963">Cytoplasm</keyword>
<organism evidence="8 9">
    <name type="scientific">Spongisporangium articulatum</name>
    <dbReference type="NCBI Taxonomy" id="3362603"/>
    <lineage>
        <taxon>Bacteria</taxon>
        <taxon>Bacillati</taxon>
        <taxon>Actinomycetota</taxon>
        <taxon>Actinomycetes</taxon>
        <taxon>Kineosporiales</taxon>
        <taxon>Kineosporiaceae</taxon>
        <taxon>Spongisporangium</taxon>
    </lineage>
</organism>
<feature type="site" description="Transition state stabilizer" evidence="6">
    <location>
        <position position="213"/>
    </location>
</feature>
<dbReference type="PANTHER" id="PTHR21060:SF15">
    <property type="entry name" value="ACETATE KINASE-RELATED"/>
    <property type="match status" value="1"/>
</dbReference>
<feature type="binding site" evidence="6">
    <location>
        <position position="8"/>
    </location>
    <ligand>
        <name>Mg(2+)</name>
        <dbReference type="ChEBI" id="CHEBI:18420"/>
    </ligand>
</feature>
<dbReference type="Gene3D" id="3.30.420.40">
    <property type="match status" value="2"/>
</dbReference>
<dbReference type="InterPro" id="IPR000890">
    <property type="entry name" value="Aliphatic_acid_kin_short-chain"/>
</dbReference>
<dbReference type="PIRSF" id="PIRSF000722">
    <property type="entry name" value="Acetate_prop_kin"/>
    <property type="match status" value="1"/>
</dbReference>
<evidence type="ECO:0000256" key="2">
    <source>
        <dbReference type="ARBA" id="ARBA00022679"/>
    </source>
</evidence>
<feature type="binding site" evidence="6">
    <location>
        <begin position="301"/>
        <end position="305"/>
    </location>
    <ligand>
        <name>ATP</name>
        <dbReference type="ChEBI" id="CHEBI:30616"/>
    </ligand>
</feature>
<feature type="binding site" evidence="6">
    <location>
        <begin position="253"/>
        <end position="255"/>
    </location>
    <ligand>
        <name>ATP</name>
        <dbReference type="ChEBI" id="CHEBI:30616"/>
    </ligand>
</feature>
<dbReference type="Proteomes" id="UP001612915">
    <property type="component" value="Unassembled WGS sequence"/>
</dbReference>
<dbReference type="RefSeq" id="WP_398278187.1">
    <property type="nucleotide sequence ID" value="NZ_JBITLV010000002.1"/>
</dbReference>
<dbReference type="PROSITE" id="PS01075">
    <property type="entry name" value="ACETATE_KINASE_1"/>
    <property type="match status" value="1"/>
</dbReference>
<keyword evidence="6" id="KW-0479">Metal-binding</keyword>
<dbReference type="Pfam" id="PF00871">
    <property type="entry name" value="Acetate_kinase"/>
    <property type="match status" value="2"/>
</dbReference>
<dbReference type="GO" id="GO:0016301">
    <property type="term" value="F:kinase activity"/>
    <property type="evidence" value="ECO:0007669"/>
    <property type="project" value="UniProtKB-KW"/>
</dbReference>
<comment type="subunit">
    <text evidence="6">Homodimer.</text>
</comment>
<dbReference type="EMBL" id="JBITLV010000002">
    <property type="protein sequence ID" value="MFI7587141.1"/>
    <property type="molecule type" value="Genomic_DNA"/>
</dbReference>
<evidence type="ECO:0000256" key="4">
    <source>
        <dbReference type="ARBA" id="ARBA00022777"/>
    </source>
</evidence>
<dbReference type="InterPro" id="IPR023865">
    <property type="entry name" value="Aliphatic_acid_kinase_CS"/>
</dbReference>
<dbReference type="PRINTS" id="PR00471">
    <property type="entry name" value="ACETATEKNASE"/>
</dbReference>
<dbReference type="InterPro" id="IPR043129">
    <property type="entry name" value="ATPase_NBD"/>
</dbReference>
<feature type="binding site" evidence="6">
    <location>
        <position position="65"/>
    </location>
    <ligand>
        <name>substrate</name>
    </ligand>
</feature>
<evidence type="ECO:0000256" key="7">
    <source>
        <dbReference type="RuleBase" id="RU003835"/>
    </source>
</evidence>
<feature type="active site" description="Proton donor/acceptor" evidence="6">
    <location>
        <position position="122"/>
    </location>
</feature>
<name>A0ABW8ALB3_9ACTN</name>
<feature type="binding site" evidence="6">
    <location>
        <position position="354"/>
    </location>
    <ligand>
        <name>Mg(2+)</name>
        <dbReference type="ChEBI" id="CHEBI:18420"/>
    </ligand>
</feature>
<comment type="subcellular location">
    <subcellularLocation>
        <location evidence="6">Cytoplasm</location>
    </subcellularLocation>
</comment>
<evidence type="ECO:0000256" key="6">
    <source>
        <dbReference type="HAMAP-Rule" id="MF_00020"/>
    </source>
</evidence>
<dbReference type="EC" id="2.7.2.1" evidence="6"/>
<evidence type="ECO:0000256" key="5">
    <source>
        <dbReference type="ARBA" id="ARBA00022840"/>
    </source>
</evidence>
<keyword evidence="6" id="KW-0460">Magnesium</keyword>
<proteinExistence type="inferred from homology"/>
<keyword evidence="3 6" id="KW-0547">Nucleotide-binding</keyword>
<comment type="caution">
    <text evidence="8">The sequence shown here is derived from an EMBL/GenBank/DDBJ whole genome shotgun (WGS) entry which is preliminary data.</text>
</comment>